<feature type="compositionally biased region" description="Polar residues" evidence="1">
    <location>
        <begin position="594"/>
        <end position="612"/>
    </location>
</feature>
<dbReference type="EMBL" id="JAHCDA010000002">
    <property type="protein sequence ID" value="MBS7811734.1"/>
    <property type="molecule type" value="Genomic_DNA"/>
</dbReference>
<dbReference type="SUPFAM" id="SSF53474">
    <property type="entry name" value="alpha/beta-Hydrolases"/>
    <property type="match status" value="2"/>
</dbReference>
<name>A0ABS5QDU5_9PROT</name>
<feature type="region of interest" description="Disordered" evidence="1">
    <location>
        <begin position="570"/>
        <end position="612"/>
    </location>
</feature>
<keyword evidence="3" id="KW-1185">Reference proteome</keyword>
<evidence type="ECO:0008006" key="4">
    <source>
        <dbReference type="Google" id="ProtNLM"/>
    </source>
</evidence>
<dbReference type="InterPro" id="IPR029058">
    <property type="entry name" value="AB_hydrolase_fold"/>
</dbReference>
<dbReference type="RefSeq" id="WP_213670389.1">
    <property type="nucleotide sequence ID" value="NZ_JAHCDA010000002.1"/>
</dbReference>
<gene>
    <name evidence="2" type="ORF">KHU32_12365</name>
</gene>
<proteinExistence type="predicted"/>
<evidence type="ECO:0000313" key="3">
    <source>
        <dbReference type="Proteomes" id="UP000766336"/>
    </source>
</evidence>
<sequence length="612" mass="65183">MKPVSVVFGDCVGWYHPVAKPSGRCVVMCGADGYEGLCSYRPWRELAVLLAEAGLPVLRFDPPGSGDSGGPEEMSPDLQLWSDAIVAAVEKARRLSGAAEVSLVGLRLGALAAALAAARIPRAPMALLFPVLSGRSHARGLRVVAAATKEGPEVAGYPWSEAGLSALSKLDLGEALKAAADRPILLLARPDGMAPAEALAASLPSAEARPAEGYGDLMAEAHVAEPPAAAYEAIVTFLLRDLPDGPENMPSPLAPGVLRLRFGVTERVVRFGPEDGLVGVWSEPAGGARPGTPALLIPTTGAVHHFGNGRLLLRMARRAAEAGWPVLRFDGTGMGESENPAGLPPVRLLYQPGVVTDTRAAIDWVEAQGHPQVVATGLCAGGWASLQVALADSRVIHAMPLNIQTFVWRKGRLLTVPANREREKPRQGHIRWELLAEGRRAGAPWTDLAAIFMPRILRRGVRRGAAVLGRNLPPAMLPLLGAMPLLGSIRVFGWVRQLSARGARLTLAYSDMDPGLDELEVHFGHLGQRLAGIPGIQTIFVPDADHILSTRRMRRDWEAAFLDALGDPEDQTDVSFGQAPTKRITCPSDVPSWPAQSSWAAQPRPSSRRTSA</sequence>
<protein>
    <recommendedName>
        <fullName evidence="4">Serine aminopeptidase S33 domain-containing protein</fullName>
    </recommendedName>
</protein>
<evidence type="ECO:0000313" key="2">
    <source>
        <dbReference type="EMBL" id="MBS7811734.1"/>
    </source>
</evidence>
<dbReference type="Proteomes" id="UP000766336">
    <property type="component" value="Unassembled WGS sequence"/>
</dbReference>
<accession>A0ABS5QDU5</accession>
<dbReference type="Gene3D" id="3.40.50.1820">
    <property type="entry name" value="alpha/beta hydrolase"/>
    <property type="match status" value="2"/>
</dbReference>
<reference evidence="2 3" key="1">
    <citation type="submission" date="2021-05" db="EMBL/GenBank/DDBJ databases">
        <title>Roseococcus sp. XZZS9, whole genome shotgun sequencing project.</title>
        <authorList>
            <person name="Zhao G."/>
            <person name="Shen L."/>
        </authorList>
    </citation>
    <scope>NUCLEOTIDE SEQUENCE [LARGE SCALE GENOMIC DNA]</scope>
    <source>
        <strain evidence="2 3">XZZS9</strain>
    </source>
</reference>
<evidence type="ECO:0000256" key="1">
    <source>
        <dbReference type="SAM" id="MobiDB-lite"/>
    </source>
</evidence>
<comment type="caution">
    <text evidence="2">The sequence shown here is derived from an EMBL/GenBank/DDBJ whole genome shotgun (WGS) entry which is preliminary data.</text>
</comment>
<organism evidence="2 3">
    <name type="scientific">Roseococcus pinisoli</name>
    <dbReference type="NCBI Taxonomy" id="2835040"/>
    <lineage>
        <taxon>Bacteria</taxon>
        <taxon>Pseudomonadati</taxon>
        <taxon>Pseudomonadota</taxon>
        <taxon>Alphaproteobacteria</taxon>
        <taxon>Acetobacterales</taxon>
        <taxon>Roseomonadaceae</taxon>
        <taxon>Roseococcus</taxon>
    </lineage>
</organism>